<evidence type="ECO:0000313" key="2">
    <source>
        <dbReference type="EMBL" id="ODQ45371.1"/>
    </source>
</evidence>
<dbReference type="Gene3D" id="3.90.830.10">
    <property type="entry name" value="Syntaxin Binding Protein 1, Chain A, domain 2"/>
    <property type="match status" value="1"/>
</dbReference>
<dbReference type="Gene3D" id="3.40.50.1910">
    <property type="match status" value="1"/>
</dbReference>
<dbReference type="PANTHER" id="PTHR11679">
    <property type="entry name" value="VESICLE PROTEIN SORTING-ASSOCIATED"/>
    <property type="match status" value="1"/>
</dbReference>
<dbReference type="EMBL" id="KV454005">
    <property type="protein sequence ID" value="ODQ45371.1"/>
    <property type="molecule type" value="Genomic_DNA"/>
</dbReference>
<protein>
    <recommendedName>
        <fullName evidence="4">Sec1-like protein</fullName>
    </recommendedName>
</protein>
<organism evidence="2 3">
    <name type="scientific">Pichia membranifaciens NRRL Y-2026</name>
    <dbReference type="NCBI Taxonomy" id="763406"/>
    <lineage>
        <taxon>Eukaryota</taxon>
        <taxon>Fungi</taxon>
        <taxon>Dikarya</taxon>
        <taxon>Ascomycota</taxon>
        <taxon>Saccharomycotina</taxon>
        <taxon>Pichiomycetes</taxon>
        <taxon>Pichiales</taxon>
        <taxon>Pichiaceae</taxon>
        <taxon>Pichia</taxon>
    </lineage>
</organism>
<name>A0A1E3NGW5_9ASCO</name>
<accession>A0A1E3NGW5</accession>
<dbReference type="InterPro" id="IPR036045">
    <property type="entry name" value="Sec1-like_sf"/>
</dbReference>
<dbReference type="InterPro" id="IPR027482">
    <property type="entry name" value="Sec1-like_dom2"/>
</dbReference>
<sequence>MLTPLDDLVSIFSSVSTYQTGKNTLVLDRGVSSQLNFLTENHFSRFSSQANIDKILWYDADTISEQIQNTIDPTSPHAATSLVFLFNLHSKENFLKLDSFASCLRDTILPLNANFNVHLIVAHPSLDKSVEKYLSTIGVLGDLTSLQLWNSLLYFEISPDIYSLESGPDAAFSQLFLDNSPLPLELLAKLLLDLYISSDYKLRITNIYLKGEKSHQFWKIYERILDSHLQTLSDNQRKIIDDIDETIFMDLHSFYNNAVDFICLDRSNDIVSLLLTQLSYSGLCNEIFNPSTQLEMIQFKPSDSDEVMKFKLDDSSDDIYPQIKYLNFSHVGPVLNHRAKQLQLEFDRRKKLKDLDEMKSFVNELNSLKNMQSWVQKHTNLAGFIIHSFKKDALDLTSGVPLLDDLSIEPFESRNLGNLSLDSYYAQLIELQQDIVSNQINTAQILARISDLLINFNSSLSDATKLVVLTSIVKNGIKESDFQTLHLEMVNKFGTLQVTPILLNLQKLKILQIKNNNQQLAFWSFSDNSLLPSKSQSILNFASLSKSLNLLPLHGDEDRSDGLFNDLAGRYTDADFGYPGYVPVFARLIQSIYDRSFLNPPNSAVENRKPTQQQIDSRRAIKYGWSNVDLDQLSGPTKQEFLVPESKRKLFNAIIPPKISELKVSNSQPNAKLSAHFSTVVICAVGGITGSELAAIKYVLSSNSFTKNKRIIILTTGMINGTQFINSMSNPA</sequence>
<dbReference type="Proteomes" id="UP000094455">
    <property type="component" value="Unassembled WGS sequence"/>
</dbReference>
<dbReference type="RefSeq" id="XP_019016484.1">
    <property type="nucleotide sequence ID" value="XM_019161773.1"/>
</dbReference>
<dbReference type="GeneID" id="30178460"/>
<evidence type="ECO:0000256" key="1">
    <source>
        <dbReference type="ARBA" id="ARBA00009884"/>
    </source>
</evidence>
<dbReference type="OrthoDB" id="10262287at2759"/>
<dbReference type="InterPro" id="IPR043155">
    <property type="entry name" value="VPS33_dom3b"/>
</dbReference>
<dbReference type="InterPro" id="IPR043127">
    <property type="entry name" value="Sec-1-like_dom3a"/>
</dbReference>
<reference evidence="2 3" key="1">
    <citation type="journal article" date="2016" name="Proc. Natl. Acad. Sci. U.S.A.">
        <title>Comparative genomics of biotechnologically important yeasts.</title>
        <authorList>
            <person name="Riley R."/>
            <person name="Haridas S."/>
            <person name="Wolfe K.H."/>
            <person name="Lopes M.R."/>
            <person name="Hittinger C.T."/>
            <person name="Goeker M."/>
            <person name="Salamov A.A."/>
            <person name="Wisecaver J.H."/>
            <person name="Long T.M."/>
            <person name="Calvey C.H."/>
            <person name="Aerts A.L."/>
            <person name="Barry K.W."/>
            <person name="Choi C."/>
            <person name="Clum A."/>
            <person name="Coughlan A.Y."/>
            <person name="Deshpande S."/>
            <person name="Douglass A.P."/>
            <person name="Hanson S.J."/>
            <person name="Klenk H.-P."/>
            <person name="LaButti K.M."/>
            <person name="Lapidus A."/>
            <person name="Lindquist E.A."/>
            <person name="Lipzen A.M."/>
            <person name="Meier-Kolthoff J.P."/>
            <person name="Ohm R.A."/>
            <person name="Otillar R.P."/>
            <person name="Pangilinan J.L."/>
            <person name="Peng Y."/>
            <person name="Rokas A."/>
            <person name="Rosa C.A."/>
            <person name="Scheuner C."/>
            <person name="Sibirny A.A."/>
            <person name="Slot J.C."/>
            <person name="Stielow J.B."/>
            <person name="Sun H."/>
            <person name="Kurtzman C.P."/>
            <person name="Blackwell M."/>
            <person name="Grigoriev I.V."/>
            <person name="Jeffries T.W."/>
        </authorList>
    </citation>
    <scope>NUCLEOTIDE SEQUENCE [LARGE SCALE GENOMIC DNA]</scope>
    <source>
        <strain evidence="2 3">NRRL Y-2026</strain>
    </source>
</reference>
<dbReference type="AlphaFoldDB" id="A0A1E3NGW5"/>
<evidence type="ECO:0008006" key="4">
    <source>
        <dbReference type="Google" id="ProtNLM"/>
    </source>
</evidence>
<dbReference type="SUPFAM" id="SSF56815">
    <property type="entry name" value="Sec1/munc18-like (SM) proteins"/>
    <property type="match status" value="1"/>
</dbReference>
<dbReference type="Pfam" id="PF00995">
    <property type="entry name" value="Sec1"/>
    <property type="match status" value="1"/>
</dbReference>
<dbReference type="Gene3D" id="1.25.40.850">
    <property type="match status" value="1"/>
</dbReference>
<comment type="similarity">
    <text evidence="1">Belongs to the STXBP/unc-18/SEC1 family.</text>
</comment>
<evidence type="ECO:0000313" key="3">
    <source>
        <dbReference type="Proteomes" id="UP000094455"/>
    </source>
</evidence>
<keyword evidence="3" id="KW-1185">Reference proteome</keyword>
<dbReference type="GO" id="GO:0016192">
    <property type="term" value="P:vesicle-mediated transport"/>
    <property type="evidence" value="ECO:0007669"/>
    <property type="project" value="InterPro"/>
</dbReference>
<gene>
    <name evidence="2" type="ORF">PICMEDRAFT_17843</name>
</gene>
<dbReference type="STRING" id="763406.A0A1E3NGW5"/>
<proteinExistence type="inferred from homology"/>
<dbReference type="InterPro" id="IPR001619">
    <property type="entry name" value="Sec1-like"/>
</dbReference>